<dbReference type="CDD" id="cd02970">
    <property type="entry name" value="PRX_like2"/>
    <property type="match status" value="1"/>
</dbReference>
<keyword evidence="6" id="KW-1015">Disulfide bond</keyword>
<comment type="catalytic activity">
    <reaction evidence="11">
        <text>a hydroperoxide + [thioredoxin]-dithiol = an alcohol + [thioredoxin]-disulfide + H2O</text>
        <dbReference type="Rhea" id="RHEA:62620"/>
        <dbReference type="Rhea" id="RHEA-COMP:10698"/>
        <dbReference type="Rhea" id="RHEA-COMP:10700"/>
        <dbReference type="ChEBI" id="CHEBI:15377"/>
        <dbReference type="ChEBI" id="CHEBI:29950"/>
        <dbReference type="ChEBI" id="CHEBI:30879"/>
        <dbReference type="ChEBI" id="CHEBI:35924"/>
        <dbReference type="ChEBI" id="CHEBI:50058"/>
        <dbReference type="EC" id="1.11.1.24"/>
    </reaction>
</comment>
<dbReference type="SUPFAM" id="SSF52833">
    <property type="entry name" value="Thioredoxin-like"/>
    <property type="match status" value="1"/>
</dbReference>
<keyword evidence="14" id="KW-1185">Reference proteome</keyword>
<comment type="function">
    <text evidence="1">Thiol-specific peroxidase that catalyzes the reduction of hydrogen peroxide and organic hydroperoxides to water and alcohols, respectively. Plays a role in cell protection against oxidative stress by detoxifying peroxides and as sensor of hydrogen peroxide-mediated signaling events.</text>
</comment>
<reference evidence="14" key="1">
    <citation type="journal article" date="2019" name="Int. J. Syst. Evol. Microbiol.">
        <title>The Global Catalogue of Microorganisms (GCM) 10K type strain sequencing project: providing services to taxonomists for standard genome sequencing and annotation.</title>
        <authorList>
            <consortium name="The Broad Institute Genomics Platform"/>
            <consortium name="The Broad Institute Genome Sequencing Center for Infectious Disease"/>
            <person name="Wu L."/>
            <person name="Ma J."/>
        </authorList>
    </citation>
    <scope>NUCLEOTIDE SEQUENCE [LARGE SCALE GENOMIC DNA]</scope>
    <source>
        <strain evidence="14">CGMCC 1.19062</strain>
    </source>
</reference>
<keyword evidence="5" id="KW-0560">Oxidoreductase</keyword>
<evidence type="ECO:0000256" key="10">
    <source>
        <dbReference type="ARBA" id="ARBA00042639"/>
    </source>
</evidence>
<dbReference type="InterPro" id="IPR036249">
    <property type="entry name" value="Thioredoxin-like_sf"/>
</dbReference>
<dbReference type="PANTHER" id="PTHR42801">
    <property type="entry name" value="THIOREDOXIN-DEPENDENT PEROXIDE REDUCTASE"/>
    <property type="match status" value="1"/>
</dbReference>
<name>A0ABW5DLY6_9PROT</name>
<evidence type="ECO:0000256" key="8">
    <source>
        <dbReference type="ARBA" id="ARBA00032824"/>
    </source>
</evidence>
<dbReference type="InterPro" id="IPR050924">
    <property type="entry name" value="Peroxiredoxin_BCP/PrxQ"/>
</dbReference>
<dbReference type="RefSeq" id="WP_379874462.1">
    <property type="nucleotide sequence ID" value="NZ_JBHUIP010000001.1"/>
</dbReference>
<feature type="domain" description="Thioredoxin" evidence="12">
    <location>
        <begin position="30"/>
        <end position="203"/>
    </location>
</feature>
<keyword evidence="3" id="KW-0575">Peroxidase</keyword>
<evidence type="ECO:0000256" key="1">
    <source>
        <dbReference type="ARBA" id="ARBA00003330"/>
    </source>
</evidence>
<dbReference type="PROSITE" id="PS51352">
    <property type="entry name" value="THIOREDOXIN_2"/>
    <property type="match status" value="1"/>
</dbReference>
<keyword evidence="7" id="KW-0676">Redox-active center</keyword>
<proteinExistence type="inferred from homology"/>
<evidence type="ECO:0000256" key="7">
    <source>
        <dbReference type="ARBA" id="ARBA00023284"/>
    </source>
</evidence>
<sequence>MAATLPPEQLQTLQRMIADLKERGVEHSALRPGMPVPRFALPNALGKMIDISEALAQGPLVLSFYRGGWCPYCSAELRALQLALPDLKALGASLIAISPDLPDHSLSTAEKHALDFDILSDAGNMVARRFGLVSGVPDEVRLMYLGKGLDLGARAGTTAWELPIPATYLVGRNGIVRLAFVDADYTQRLDPLVIIEALRQDAAA</sequence>
<accession>A0ABW5DLY6</accession>
<evidence type="ECO:0000256" key="4">
    <source>
        <dbReference type="ARBA" id="ARBA00022862"/>
    </source>
</evidence>
<keyword evidence="4" id="KW-0049">Antioxidant</keyword>
<dbReference type="Gene3D" id="3.40.30.10">
    <property type="entry name" value="Glutaredoxin"/>
    <property type="match status" value="1"/>
</dbReference>
<gene>
    <name evidence="13" type="ORF">ACFSM5_01555</name>
</gene>
<organism evidence="13 14">
    <name type="scientific">Lacibacterium aquatile</name>
    <dbReference type="NCBI Taxonomy" id="1168082"/>
    <lineage>
        <taxon>Bacteria</taxon>
        <taxon>Pseudomonadati</taxon>
        <taxon>Pseudomonadota</taxon>
        <taxon>Alphaproteobacteria</taxon>
        <taxon>Rhodospirillales</taxon>
        <taxon>Rhodospirillaceae</taxon>
    </lineage>
</organism>
<dbReference type="EC" id="1.11.1.24" evidence="2"/>
<comment type="similarity">
    <text evidence="9">Belongs to the peroxiredoxin family. BCP/PrxQ subfamily.</text>
</comment>
<evidence type="ECO:0000259" key="12">
    <source>
        <dbReference type="PROSITE" id="PS51352"/>
    </source>
</evidence>
<evidence type="ECO:0000256" key="3">
    <source>
        <dbReference type="ARBA" id="ARBA00022559"/>
    </source>
</evidence>
<dbReference type="PANTHER" id="PTHR42801:SF7">
    <property type="entry name" value="SLL1159 PROTEIN"/>
    <property type="match status" value="1"/>
</dbReference>
<dbReference type="EMBL" id="JBHUIP010000001">
    <property type="protein sequence ID" value="MFD2261555.1"/>
    <property type="molecule type" value="Genomic_DNA"/>
</dbReference>
<dbReference type="Proteomes" id="UP001597295">
    <property type="component" value="Unassembled WGS sequence"/>
</dbReference>
<dbReference type="InterPro" id="IPR000866">
    <property type="entry name" value="AhpC/TSA"/>
</dbReference>
<evidence type="ECO:0000256" key="2">
    <source>
        <dbReference type="ARBA" id="ARBA00013017"/>
    </source>
</evidence>
<evidence type="ECO:0000313" key="14">
    <source>
        <dbReference type="Proteomes" id="UP001597295"/>
    </source>
</evidence>
<comment type="caution">
    <text evidence="13">The sequence shown here is derived from an EMBL/GenBank/DDBJ whole genome shotgun (WGS) entry which is preliminary data.</text>
</comment>
<evidence type="ECO:0000256" key="5">
    <source>
        <dbReference type="ARBA" id="ARBA00023002"/>
    </source>
</evidence>
<dbReference type="Pfam" id="PF00578">
    <property type="entry name" value="AhpC-TSA"/>
    <property type="match status" value="1"/>
</dbReference>
<evidence type="ECO:0000256" key="11">
    <source>
        <dbReference type="ARBA" id="ARBA00049091"/>
    </source>
</evidence>
<protein>
    <recommendedName>
        <fullName evidence="2">thioredoxin-dependent peroxiredoxin</fullName>
        <ecNumber evidence="2">1.11.1.24</ecNumber>
    </recommendedName>
    <alternativeName>
        <fullName evidence="8">Thioredoxin peroxidase</fullName>
    </alternativeName>
    <alternativeName>
        <fullName evidence="10">Thioredoxin-dependent peroxiredoxin Bcp</fullName>
    </alternativeName>
</protein>
<evidence type="ECO:0000256" key="9">
    <source>
        <dbReference type="ARBA" id="ARBA00038489"/>
    </source>
</evidence>
<evidence type="ECO:0000256" key="6">
    <source>
        <dbReference type="ARBA" id="ARBA00023157"/>
    </source>
</evidence>
<evidence type="ECO:0000313" key="13">
    <source>
        <dbReference type="EMBL" id="MFD2261555.1"/>
    </source>
</evidence>
<dbReference type="InterPro" id="IPR013766">
    <property type="entry name" value="Thioredoxin_domain"/>
</dbReference>